<dbReference type="Pfam" id="PF20036">
    <property type="entry name" value="Gp13-like"/>
    <property type="match status" value="1"/>
</dbReference>
<comment type="caution">
    <text evidence="1">The sequence shown here is derived from an EMBL/GenBank/DDBJ whole genome shotgun (WGS) entry which is preliminary data.</text>
</comment>
<name>A0A423PDZ2_9GAMM</name>
<gene>
    <name evidence="1" type="ORF">SAHL_16475</name>
</gene>
<evidence type="ECO:0000313" key="2">
    <source>
        <dbReference type="Proteomes" id="UP000285123"/>
    </source>
</evidence>
<keyword evidence="1" id="KW-0167">Capsid protein</keyword>
<reference evidence="1 2" key="1">
    <citation type="submission" date="2013-10" db="EMBL/GenBank/DDBJ databases">
        <title>Salinisphaera halophila YIM 95161 Genome Sequencing.</title>
        <authorList>
            <person name="Lai Q."/>
            <person name="Li C."/>
            <person name="Shao Z."/>
        </authorList>
    </citation>
    <scope>NUCLEOTIDE SEQUENCE [LARGE SCALE GENOMIC DNA]</scope>
    <source>
        <strain evidence="1 2">YIM 95161</strain>
    </source>
</reference>
<proteinExistence type="predicted"/>
<dbReference type="AlphaFoldDB" id="A0A423PDZ2"/>
<dbReference type="OrthoDB" id="6440753at2"/>
<dbReference type="InterPro" id="IPR045404">
    <property type="entry name" value="Gp13-like"/>
</dbReference>
<keyword evidence="1" id="KW-0946">Virion</keyword>
<dbReference type="RefSeq" id="WP_148045595.1">
    <property type="nucleotide sequence ID" value="NZ_AYKF01000134.1"/>
</dbReference>
<accession>A0A423PDZ2</accession>
<dbReference type="Proteomes" id="UP000285123">
    <property type="component" value="Unassembled WGS sequence"/>
</dbReference>
<organism evidence="1 2">
    <name type="scientific">Salinisphaera orenii YIM 95161</name>
    <dbReference type="NCBI Taxonomy" id="1051139"/>
    <lineage>
        <taxon>Bacteria</taxon>
        <taxon>Pseudomonadati</taxon>
        <taxon>Pseudomonadota</taxon>
        <taxon>Gammaproteobacteria</taxon>
        <taxon>Salinisphaerales</taxon>
        <taxon>Salinisphaeraceae</taxon>
        <taxon>Salinisphaera</taxon>
    </lineage>
</organism>
<protein>
    <submittedName>
        <fullName evidence="1">Phage coat protein</fullName>
    </submittedName>
</protein>
<sequence length="331" mass="35379">MAVTNLNDIIEPAQFTNYVVENTMEQTALVQSGVATRNATIVDQLRAGAHSFTTPFWRDLENTEADIASDDPEQYSTPSKIGAGKQITRKSFLHGSWSAMNLASEIAGDNALDRIQSRTTAYWNRQLQRRLISALNGIRAANEANDDGDMVLDISGATGDAAVFSAKSVIRAAHTMGDAMSSISALAVHSDIYKQALENDLIEFVRDSQGNLVMPTFRGLAVIMDDGLTVDTGAYTSILFGNGAIGYGTAEPRIAAGTEIENNPSAGNGGGQEILHSRMNTAMHPAGFSWIEGTVGGESPTIAEMGEASHWQRVIERKSVPLAFLVSKVAA</sequence>
<evidence type="ECO:0000313" key="1">
    <source>
        <dbReference type="EMBL" id="ROO23776.1"/>
    </source>
</evidence>
<dbReference type="EMBL" id="AYKF01000134">
    <property type="protein sequence ID" value="ROO23776.1"/>
    <property type="molecule type" value="Genomic_DNA"/>
</dbReference>